<comment type="catalytic activity">
    <reaction evidence="1">
        <text>ATP + protein L-histidine = ADP + protein N-phospho-L-histidine.</text>
        <dbReference type="EC" id="2.7.13.3"/>
    </reaction>
</comment>
<dbReference type="GO" id="GO:0004673">
    <property type="term" value="F:protein histidine kinase activity"/>
    <property type="evidence" value="ECO:0007669"/>
    <property type="project" value="UniProtKB-EC"/>
</dbReference>
<dbReference type="SMART" id="SM00065">
    <property type="entry name" value="GAF"/>
    <property type="match status" value="1"/>
</dbReference>
<dbReference type="PANTHER" id="PTHR43065">
    <property type="entry name" value="SENSOR HISTIDINE KINASE"/>
    <property type="match status" value="1"/>
</dbReference>
<accession>A0A951UUV4</accession>
<name>A0A951UUV4_9CYAN</name>
<dbReference type="InterPro" id="IPR004358">
    <property type="entry name" value="Sig_transdc_His_kin-like_C"/>
</dbReference>
<reference evidence="8" key="1">
    <citation type="submission" date="2021-05" db="EMBL/GenBank/DDBJ databases">
        <authorList>
            <person name="Pietrasiak N."/>
            <person name="Ward R."/>
            <person name="Stajich J.E."/>
            <person name="Kurbessoian T."/>
        </authorList>
    </citation>
    <scope>NUCLEOTIDE SEQUENCE</scope>
    <source>
        <strain evidence="8">GSE-NOS-MK-12-04C</strain>
    </source>
</reference>
<proteinExistence type="inferred from homology"/>
<dbReference type="AlphaFoldDB" id="A0A951UUV4"/>
<evidence type="ECO:0000256" key="5">
    <source>
        <dbReference type="ARBA" id="ARBA00023012"/>
    </source>
</evidence>
<dbReference type="PRINTS" id="PR00344">
    <property type="entry name" value="BCTRLSENSOR"/>
</dbReference>
<sequence>MAGTHKDITKEKSSQEAIKLLSNVRSCIQSCYRFETILQTAVEEVQRVLQTDRTIICRQNLDGCSEVVVESVAGGIIPLTEQNFNLDWDKHISDVTQLPCQIDIKANLIVPIFVTEPEREESQSNLLWGLLIVHHCHSNHLWQEWEIEFLKELSVQLAIAQQHYQLQQLQTEIAEQAKQTSSELKDVQRQLLQNERMANLGQLVADMTNEINKPVHFIHNTLATLSQYAEDLIKVLENYPTPEPVIVQNRQHFDIDFVKTDFLKLLWSMRAGSERIKEIVLALQNFSTDDGQMKKANLHEGLDSVLRILQHRLKEQPDKAGIHIIREFGRLPMVDCYPGELNQVFMNILTNAIDALEEKMRQDYSFIPQILIRTKLVSSHLSLVSSNDQTIDKWFSKRHKILISISDNGKGILPHIQRRIFEPFFTTKPVGKGKGLGLSISEQIIVEKHQGKLKCNSRLGEGTEMIIEMNTTAKSYTDIRKRASF</sequence>
<dbReference type="InterPro" id="IPR036890">
    <property type="entry name" value="HATPase_C_sf"/>
</dbReference>
<dbReference type="InterPro" id="IPR003594">
    <property type="entry name" value="HATPase_dom"/>
</dbReference>
<dbReference type="Proteomes" id="UP000729701">
    <property type="component" value="Unassembled WGS sequence"/>
</dbReference>
<dbReference type="Gene3D" id="1.10.287.130">
    <property type="match status" value="1"/>
</dbReference>
<evidence type="ECO:0000259" key="7">
    <source>
        <dbReference type="PROSITE" id="PS50109"/>
    </source>
</evidence>
<dbReference type="PROSITE" id="PS50046">
    <property type="entry name" value="PHYTOCHROME_2"/>
    <property type="match status" value="1"/>
</dbReference>
<dbReference type="Gene3D" id="3.30.450.40">
    <property type="match status" value="2"/>
</dbReference>
<organism evidence="8 9">
    <name type="scientific">Cyanomargarita calcarea GSE-NOS-MK-12-04C</name>
    <dbReference type="NCBI Taxonomy" id="2839659"/>
    <lineage>
        <taxon>Bacteria</taxon>
        <taxon>Bacillati</taxon>
        <taxon>Cyanobacteriota</taxon>
        <taxon>Cyanophyceae</taxon>
        <taxon>Nostocales</taxon>
        <taxon>Cyanomargaritaceae</taxon>
        <taxon>Cyanomargarita</taxon>
    </lineage>
</organism>
<dbReference type="Pfam" id="PF02518">
    <property type="entry name" value="HATPase_c"/>
    <property type="match status" value="1"/>
</dbReference>
<evidence type="ECO:0000313" key="9">
    <source>
        <dbReference type="Proteomes" id="UP000729701"/>
    </source>
</evidence>
<dbReference type="PROSITE" id="PS50109">
    <property type="entry name" value="HIS_KIN"/>
    <property type="match status" value="1"/>
</dbReference>
<dbReference type="GO" id="GO:0000160">
    <property type="term" value="P:phosphorelay signal transduction system"/>
    <property type="evidence" value="ECO:0007669"/>
    <property type="project" value="UniProtKB-KW"/>
</dbReference>
<dbReference type="InterPro" id="IPR005467">
    <property type="entry name" value="His_kinase_dom"/>
</dbReference>
<keyword evidence="4" id="KW-0808">Transferase</keyword>
<reference evidence="8" key="2">
    <citation type="journal article" date="2022" name="Microbiol. Resour. Announc.">
        <title>Metagenome Sequencing to Explore Phylogenomics of Terrestrial Cyanobacteria.</title>
        <authorList>
            <person name="Ward R.D."/>
            <person name="Stajich J.E."/>
            <person name="Johansen J.R."/>
            <person name="Huntemann M."/>
            <person name="Clum A."/>
            <person name="Foster B."/>
            <person name="Foster B."/>
            <person name="Roux S."/>
            <person name="Palaniappan K."/>
            <person name="Varghese N."/>
            <person name="Mukherjee S."/>
            <person name="Reddy T.B.K."/>
            <person name="Daum C."/>
            <person name="Copeland A."/>
            <person name="Chen I.A."/>
            <person name="Ivanova N.N."/>
            <person name="Kyrpides N.C."/>
            <person name="Shapiro N."/>
            <person name="Eloe-Fadrosh E.A."/>
            <person name="Pietrasiak N."/>
        </authorList>
    </citation>
    <scope>NUCLEOTIDE SEQUENCE</scope>
    <source>
        <strain evidence="8">GSE-NOS-MK-12-04C</strain>
    </source>
</reference>
<dbReference type="EMBL" id="JAHHGZ010000031">
    <property type="protein sequence ID" value="MBW4670454.1"/>
    <property type="molecule type" value="Genomic_DNA"/>
</dbReference>
<keyword evidence="4" id="KW-0418">Kinase</keyword>
<comment type="caution">
    <text evidence="8">The sequence shown here is derived from an EMBL/GenBank/DDBJ whole genome shotgun (WGS) entry which is preliminary data.</text>
</comment>
<evidence type="ECO:0000256" key="2">
    <source>
        <dbReference type="ARBA" id="ARBA00006402"/>
    </source>
</evidence>
<evidence type="ECO:0000256" key="1">
    <source>
        <dbReference type="ARBA" id="ARBA00000085"/>
    </source>
</evidence>
<dbReference type="PANTHER" id="PTHR43065:SF50">
    <property type="entry name" value="HISTIDINE KINASE"/>
    <property type="match status" value="1"/>
</dbReference>
<gene>
    <name evidence="8" type="ORF">KME60_24315</name>
</gene>
<dbReference type="SUPFAM" id="SSF55781">
    <property type="entry name" value="GAF domain-like"/>
    <property type="match status" value="1"/>
</dbReference>
<dbReference type="InterPro" id="IPR029016">
    <property type="entry name" value="GAF-like_dom_sf"/>
</dbReference>
<keyword evidence="5" id="KW-0902">Two-component regulatory system</keyword>
<evidence type="ECO:0000256" key="4">
    <source>
        <dbReference type="ARBA" id="ARBA00022777"/>
    </source>
</evidence>
<comment type="similarity">
    <text evidence="2">In the N-terminal section; belongs to the phytochrome family.</text>
</comment>
<evidence type="ECO:0000256" key="3">
    <source>
        <dbReference type="ARBA" id="ARBA00012438"/>
    </source>
</evidence>
<evidence type="ECO:0000259" key="6">
    <source>
        <dbReference type="PROSITE" id="PS50046"/>
    </source>
</evidence>
<dbReference type="InterPro" id="IPR016132">
    <property type="entry name" value="Phyto_chromo_attachment"/>
</dbReference>
<dbReference type="Gene3D" id="3.30.565.10">
    <property type="entry name" value="Histidine kinase-like ATPase, C-terminal domain"/>
    <property type="match status" value="1"/>
</dbReference>
<feature type="domain" description="Phytochrome chromophore attachment site" evidence="6">
    <location>
        <begin position="33"/>
        <end position="156"/>
    </location>
</feature>
<dbReference type="SUPFAM" id="SSF55874">
    <property type="entry name" value="ATPase domain of HSP90 chaperone/DNA topoisomerase II/histidine kinase"/>
    <property type="match status" value="1"/>
</dbReference>
<dbReference type="InterPro" id="IPR003018">
    <property type="entry name" value="GAF"/>
</dbReference>
<dbReference type="EC" id="2.7.13.3" evidence="3"/>
<dbReference type="SMART" id="SM00387">
    <property type="entry name" value="HATPase_c"/>
    <property type="match status" value="1"/>
</dbReference>
<protein>
    <recommendedName>
        <fullName evidence="3">histidine kinase</fullName>
        <ecNumber evidence="3">2.7.13.3</ecNumber>
    </recommendedName>
</protein>
<evidence type="ECO:0000313" key="8">
    <source>
        <dbReference type="EMBL" id="MBW4670454.1"/>
    </source>
</evidence>
<dbReference type="Pfam" id="PF01590">
    <property type="entry name" value="GAF"/>
    <property type="match status" value="1"/>
</dbReference>
<feature type="domain" description="Histidine kinase" evidence="7">
    <location>
        <begin position="206"/>
        <end position="473"/>
    </location>
</feature>